<dbReference type="EMBL" id="CM007385">
    <property type="protein sequence ID" value="ONK70353.1"/>
    <property type="molecule type" value="Genomic_DNA"/>
</dbReference>
<name>A0A5P1EY18_ASPOF</name>
<organism evidence="1 2">
    <name type="scientific">Asparagus officinalis</name>
    <name type="common">Garden asparagus</name>
    <dbReference type="NCBI Taxonomy" id="4686"/>
    <lineage>
        <taxon>Eukaryota</taxon>
        <taxon>Viridiplantae</taxon>
        <taxon>Streptophyta</taxon>
        <taxon>Embryophyta</taxon>
        <taxon>Tracheophyta</taxon>
        <taxon>Spermatophyta</taxon>
        <taxon>Magnoliopsida</taxon>
        <taxon>Liliopsida</taxon>
        <taxon>Asparagales</taxon>
        <taxon>Asparagaceae</taxon>
        <taxon>Asparagoideae</taxon>
        <taxon>Asparagus</taxon>
    </lineage>
</organism>
<accession>A0A5P1EY18</accession>
<proteinExistence type="predicted"/>
<dbReference type="InterPro" id="IPR029063">
    <property type="entry name" value="SAM-dependent_MTases_sf"/>
</dbReference>
<dbReference type="GO" id="GO:0005634">
    <property type="term" value="C:nucleus"/>
    <property type="evidence" value="ECO:0007669"/>
    <property type="project" value="TreeGrafter"/>
</dbReference>
<reference evidence="2" key="1">
    <citation type="journal article" date="2017" name="Nat. Commun.">
        <title>The asparagus genome sheds light on the origin and evolution of a young Y chromosome.</title>
        <authorList>
            <person name="Harkess A."/>
            <person name="Zhou J."/>
            <person name="Xu C."/>
            <person name="Bowers J.E."/>
            <person name="Van der Hulst R."/>
            <person name="Ayyampalayam S."/>
            <person name="Mercati F."/>
            <person name="Riccardi P."/>
            <person name="McKain M.R."/>
            <person name="Kakrana A."/>
            <person name="Tang H."/>
            <person name="Ray J."/>
            <person name="Groenendijk J."/>
            <person name="Arikit S."/>
            <person name="Mathioni S.M."/>
            <person name="Nakano M."/>
            <person name="Shan H."/>
            <person name="Telgmann-Rauber A."/>
            <person name="Kanno A."/>
            <person name="Yue Z."/>
            <person name="Chen H."/>
            <person name="Li W."/>
            <person name="Chen Y."/>
            <person name="Xu X."/>
            <person name="Zhang Y."/>
            <person name="Luo S."/>
            <person name="Chen H."/>
            <person name="Gao J."/>
            <person name="Mao Z."/>
            <person name="Pires J.C."/>
            <person name="Luo M."/>
            <person name="Kudrna D."/>
            <person name="Wing R.A."/>
            <person name="Meyers B.C."/>
            <person name="Yi K."/>
            <person name="Kong H."/>
            <person name="Lavrijsen P."/>
            <person name="Sunseri F."/>
            <person name="Falavigna A."/>
            <person name="Ye Y."/>
            <person name="Leebens-Mack J.H."/>
            <person name="Chen G."/>
        </authorList>
    </citation>
    <scope>NUCLEOTIDE SEQUENCE [LARGE SCALE GENOMIC DNA]</scope>
    <source>
        <strain evidence="2">cv. DH0086</strain>
    </source>
</reference>
<evidence type="ECO:0008006" key="3">
    <source>
        <dbReference type="Google" id="ProtNLM"/>
    </source>
</evidence>
<dbReference type="OMA" id="EYERCPQ"/>
<evidence type="ECO:0000313" key="1">
    <source>
        <dbReference type="EMBL" id="ONK70353.1"/>
    </source>
</evidence>
<protein>
    <recommendedName>
        <fullName evidence="3">Methyltransferase-like protein 22</fullName>
    </recommendedName>
</protein>
<dbReference type="Pfam" id="PF10294">
    <property type="entry name" value="Methyltransf_16"/>
    <property type="match status" value="1"/>
</dbReference>
<dbReference type="PANTHER" id="PTHR23108:SF0">
    <property type="entry name" value="METHYLTRANSFERASE-LIKE PROTEIN 22"/>
    <property type="match status" value="1"/>
</dbReference>
<dbReference type="Proteomes" id="UP000243459">
    <property type="component" value="Chromosome 5"/>
</dbReference>
<dbReference type="SUPFAM" id="SSF53335">
    <property type="entry name" value="S-adenosyl-L-methionine-dependent methyltransferases"/>
    <property type="match status" value="1"/>
</dbReference>
<dbReference type="GO" id="GO:0008276">
    <property type="term" value="F:protein methyltransferase activity"/>
    <property type="evidence" value="ECO:0007669"/>
    <property type="project" value="InterPro"/>
</dbReference>
<dbReference type="AlphaFoldDB" id="A0A5P1EY18"/>
<dbReference type="PANTHER" id="PTHR23108">
    <property type="entry name" value="METHYLTRANSFERASE-RELATED"/>
    <property type="match status" value="1"/>
</dbReference>
<evidence type="ECO:0000313" key="2">
    <source>
        <dbReference type="Proteomes" id="UP000243459"/>
    </source>
</evidence>
<sequence length="387" mass="43868">MPQSKRLSLEEEEEEEEEVMSEVHVGCPPNFSGPYISHFTFPSPLSSPGIQDWGHSDQLQEGEPSTVMLRLDDDGDLALARRGVKSLVQSRAQCIEDLHPHVKDTSSENLTFDEDGDLVLTRQSSNYERYPICAVAIQHSITSSLPSVGLQVWMAALVLTDFVLHKISTSSDFNGTTALELGAGTGLVGLVLALVARTIFITDRGSDVLENCTTNIRLNSSVLKYPETSVCVRELDWREQWPPRVQTRDSESQRLQYSWTPSEIEEAEGASFLFAADVIYNDELTDSFFSILEKLMSRGSEKVLYLALEKRYNFSMDDLDVVANGYAHFQSFLKDEEECIRLDDNLLPCFKGERLDISHIPQYIREYERGKDVELWKITYFSNKPRE</sequence>
<keyword evidence="2" id="KW-1185">Reference proteome</keyword>
<dbReference type="Gramene" id="ONK70353">
    <property type="protein sequence ID" value="ONK70353"/>
    <property type="gene ID" value="A4U43_C05F32850"/>
</dbReference>
<gene>
    <name evidence="1" type="ORF">A4U43_C05F32850</name>
</gene>
<dbReference type="InterPro" id="IPR019410">
    <property type="entry name" value="Methyltransf_16"/>
</dbReference>
<dbReference type="Gene3D" id="3.40.50.150">
    <property type="entry name" value="Vaccinia Virus protein VP39"/>
    <property type="match status" value="1"/>
</dbReference>
<dbReference type="FunFam" id="3.40.50.150:FF:000267">
    <property type="entry name" value="Putative methyltransferase family protein"/>
    <property type="match status" value="1"/>
</dbReference>
<dbReference type="InterPro" id="IPR038899">
    <property type="entry name" value="METTL22"/>
</dbReference>